<dbReference type="OrthoDB" id="9811959at2"/>
<dbReference type="PANTHER" id="PTHR38471:SF2">
    <property type="entry name" value="FOUR HELIX BUNDLE PROTEIN"/>
    <property type="match status" value="1"/>
</dbReference>
<comment type="caution">
    <text evidence="1">The sequence shown here is derived from an EMBL/GenBank/DDBJ whole genome shotgun (WGS) entry which is preliminary data.</text>
</comment>
<proteinExistence type="predicted"/>
<dbReference type="EMBL" id="LQZQ01000049">
    <property type="protein sequence ID" value="KYG72034.1"/>
    <property type="molecule type" value="Genomic_DNA"/>
</dbReference>
<dbReference type="NCBIfam" id="TIGR02436">
    <property type="entry name" value="four helix bundle protein"/>
    <property type="match status" value="1"/>
</dbReference>
<dbReference type="Proteomes" id="UP000075583">
    <property type="component" value="Unassembled WGS sequence"/>
</dbReference>
<dbReference type="InterPro" id="IPR012657">
    <property type="entry name" value="23S_rRNA-intervening_sequence"/>
</dbReference>
<protein>
    <submittedName>
        <fullName evidence="1">Four helix bundle protein</fullName>
    </submittedName>
</protein>
<dbReference type="Gene3D" id="1.20.1440.60">
    <property type="entry name" value="23S rRNA-intervening sequence"/>
    <property type="match status" value="1"/>
</dbReference>
<sequence>MSIHSFTDLEVWKKARVLRKSISTLTQKFPADEKFKLTDQIKRSSRSITANIAEGYGRFHYQENIQFCRVARGSITETLDHLIVAFDEGYIDEQTLKNYESQLTEVKKILNGYIKYLAKAKQLPLDTDETPPNN</sequence>
<reference evidence="1" key="1">
    <citation type="submission" date="2016-01" db="EMBL/GenBank/DDBJ databases">
        <title>Genome sequencing of Roseivirga ehrenbergii KMM 6017.</title>
        <authorList>
            <person name="Selvaratnam C."/>
            <person name="Thevarajoo S."/>
            <person name="Goh K.M."/>
            <person name="Ee R."/>
            <person name="Chan K.-G."/>
            <person name="Chong C.S."/>
        </authorList>
    </citation>
    <scope>NUCLEOTIDE SEQUENCE [LARGE SCALE GENOMIC DNA]</scope>
    <source>
        <strain evidence="1">KMM 6017</strain>
    </source>
</reference>
<organism evidence="1 2">
    <name type="scientific">Roseivirga ehrenbergii (strain DSM 102268 / JCM 13514 / KCTC 12282 / NCIMB 14502 / KMM 6017)</name>
    <dbReference type="NCBI Taxonomy" id="279360"/>
    <lineage>
        <taxon>Bacteria</taxon>
        <taxon>Pseudomonadati</taxon>
        <taxon>Bacteroidota</taxon>
        <taxon>Cytophagia</taxon>
        <taxon>Cytophagales</taxon>
        <taxon>Roseivirgaceae</taxon>
        <taxon>Roseivirga</taxon>
    </lineage>
</organism>
<evidence type="ECO:0000313" key="2">
    <source>
        <dbReference type="Proteomes" id="UP000075583"/>
    </source>
</evidence>
<dbReference type="Pfam" id="PF05635">
    <property type="entry name" value="23S_rRNA_IVP"/>
    <property type="match status" value="1"/>
</dbReference>
<dbReference type="CDD" id="cd16377">
    <property type="entry name" value="23S_rRNA_IVP_like"/>
    <property type="match status" value="1"/>
</dbReference>
<name>A0A150WZY5_ROSEK</name>
<dbReference type="SUPFAM" id="SSF158446">
    <property type="entry name" value="IVS-encoded protein-like"/>
    <property type="match status" value="1"/>
</dbReference>
<dbReference type="InterPro" id="IPR036583">
    <property type="entry name" value="23S_rRNA_IVS_sf"/>
</dbReference>
<dbReference type="AlphaFoldDB" id="A0A150WZY5"/>
<dbReference type="STRING" id="279360.MB14_08235"/>
<accession>A0A150WZY5</accession>
<evidence type="ECO:0000313" key="1">
    <source>
        <dbReference type="EMBL" id="KYG72034.1"/>
    </source>
</evidence>
<dbReference type="RefSeq" id="WP_062592919.1">
    <property type="nucleotide sequence ID" value="NZ_LQZQ01000049.1"/>
</dbReference>
<gene>
    <name evidence="1" type="ORF">MB14_08235</name>
</gene>
<dbReference type="PANTHER" id="PTHR38471">
    <property type="entry name" value="FOUR HELIX BUNDLE PROTEIN"/>
    <property type="match status" value="1"/>
</dbReference>
<keyword evidence="2" id="KW-1185">Reference proteome</keyword>